<feature type="domain" description="HTH lysR-type" evidence="5">
    <location>
        <begin position="1"/>
        <end position="59"/>
    </location>
</feature>
<dbReference type="InterPro" id="IPR036388">
    <property type="entry name" value="WH-like_DNA-bd_sf"/>
</dbReference>
<organism evidence="6 7">
    <name type="scientific">Thiohalorhabdus methylotrophus</name>
    <dbReference type="NCBI Taxonomy" id="3242694"/>
    <lineage>
        <taxon>Bacteria</taxon>
        <taxon>Pseudomonadati</taxon>
        <taxon>Pseudomonadota</taxon>
        <taxon>Gammaproteobacteria</taxon>
        <taxon>Thiohalorhabdales</taxon>
        <taxon>Thiohalorhabdaceae</taxon>
        <taxon>Thiohalorhabdus</taxon>
    </lineage>
</organism>
<dbReference type="PANTHER" id="PTHR30537:SF5">
    <property type="entry name" value="HTH-TYPE TRANSCRIPTIONAL ACTIVATOR TTDR-RELATED"/>
    <property type="match status" value="1"/>
</dbReference>
<reference evidence="6 7" key="1">
    <citation type="submission" date="2024-08" db="EMBL/GenBank/DDBJ databases">
        <title>Whole-genome sequencing of halo(alkali)philic microorganisms from hypersaline lakes.</title>
        <authorList>
            <person name="Sorokin D.Y."/>
            <person name="Merkel A.Y."/>
            <person name="Messina E."/>
            <person name="Yakimov M."/>
        </authorList>
    </citation>
    <scope>NUCLEOTIDE SEQUENCE [LARGE SCALE GENOMIC DNA]</scope>
    <source>
        <strain evidence="6 7">Cl-TMA</strain>
    </source>
</reference>
<dbReference type="EMBL" id="JBGUAW010000015">
    <property type="protein sequence ID" value="MFA9462493.1"/>
    <property type="molecule type" value="Genomic_DNA"/>
</dbReference>
<dbReference type="RefSeq" id="WP_373657283.1">
    <property type="nucleotide sequence ID" value="NZ_JBGUAW010000015.1"/>
</dbReference>
<dbReference type="InterPro" id="IPR058163">
    <property type="entry name" value="LysR-type_TF_proteobact-type"/>
</dbReference>
<dbReference type="Gene3D" id="3.40.190.290">
    <property type="match status" value="1"/>
</dbReference>
<dbReference type="Gene3D" id="1.10.10.10">
    <property type="entry name" value="Winged helix-like DNA-binding domain superfamily/Winged helix DNA-binding domain"/>
    <property type="match status" value="1"/>
</dbReference>
<dbReference type="PROSITE" id="PS50931">
    <property type="entry name" value="HTH_LYSR"/>
    <property type="match status" value="1"/>
</dbReference>
<evidence type="ECO:0000256" key="1">
    <source>
        <dbReference type="ARBA" id="ARBA00009437"/>
    </source>
</evidence>
<dbReference type="PRINTS" id="PR00039">
    <property type="entry name" value="HTHLYSR"/>
</dbReference>
<dbReference type="SUPFAM" id="SSF53850">
    <property type="entry name" value="Periplasmic binding protein-like II"/>
    <property type="match status" value="1"/>
</dbReference>
<gene>
    <name evidence="6" type="ORF">ACERLL_16925</name>
</gene>
<dbReference type="InterPro" id="IPR000847">
    <property type="entry name" value="LysR_HTH_N"/>
</dbReference>
<sequence length="335" mass="37325">MDRLTELETYVRVVDSGNISRAAERMGVAKSAVSRRLSDLERRLGAQLLTRTTRQLTVTDAGREFYERCKQLLADMEEAESAVADSHGALRGRLRIAAPVTFGISHLVPLLTEFMRLHPEVQIDVDFSDRHVNLIEDGFDVAVRIGNLQDSSLIARRMAPIRPIVCASPEYLRRHGEPEVPGDLVHHYCMVYTLSAHGTSWPYEAPDGSSGEVQVPIRAAANTGELLREAAIQGEGIILEPTFTIYEAVRRGALVPILTDYRWNELALHAVYPPTRRLARRVRAFVDFLVDNISDPPYWDQPVNARIAERSGGIPRNDRACGAPWGTTIGRDSHG</sequence>
<dbReference type="InterPro" id="IPR036390">
    <property type="entry name" value="WH_DNA-bd_sf"/>
</dbReference>
<name>A0ABV4TYU5_9GAMM</name>
<evidence type="ECO:0000313" key="7">
    <source>
        <dbReference type="Proteomes" id="UP001575181"/>
    </source>
</evidence>
<evidence type="ECO:0000259" key="5">
    <source>
        <dbReference type="PROSITE" id="PS50931"/>
    </source>
</evidence>
<evidence type="ECO:0000313" key="6">
    <source>
        <dbReference type="EMBL" id="MFA9462493.1"/>
    </source>
</evidence>
<evidence type="ECO:0000256" key="4">
    <source>
        <dbReference type="ARBA" id="ARBA00023163"/>
    </source>
</evidence>
<evidence type="ECO:0000256" key="3">
    <source>
        <dbReference type="ARBA" id="ARBA00023125"/>
    </source>
</evidence>
<comment type="similarity">
    <text evidence="1">Belongs to the LysR transcriptional regulatory family.</text>
</comment>
<keyword evidence="3" id="KW-0238">DNA-binding</keyword>
<keyword evidence="4" id="KW-0804">Transcription</keyword>
<dbReference type="Pfam" id="PF03466">
    <property type="entry name" value="LysR_substrate"/>
    <property type="match status" value="1"/>
</dbReference>
<keyword evidence="7" id="KW-1185">Reference proteome</keyword>
<evidence type="ECO:0000256" key="2">
    <source>
        <dbReference type="ARBA" id="ARBA00023015"/>
    </source>
</evidence>
<dbReference type="InterPro" id="IPR005119">
    <property type="entry name" value="LysR_subst-bd"/>
</dbReference>
<dbReference type="CDD" id="cd08422">
    <property type="entry name" value="PBP2_CrgA_like"/>
    <property type="match status" value="1"/>
</dbReference>
<dbReference type="Pfam" id="PF00126">
    <property type="entry name" value="HTH_1"/>
    <property type="match status" value="1"/>
</dbReference>
<proteinExistence type="inferred from homology"/>
<comment type="caution">
    <text evidence="6">The sequence shown here is derived from an EMBL/GenBank/DDBJ whole genome shotgun (WGS) entry which is preliminary data.</text>
</comment>
<dbReference type="SUPFAM" id="SSF46785">
    <property type="entry name" value="Winged helix' DNA-binding domain"/>
    <property type="match status" value="1"/>
</dbReference>
<keyword evidence="2" id="KW-0805">Transcription regulation</keyword>
<dbReference type="PANTHER" id="PTHR30537">
    <property type="entry name" value="HTH-TYPE TRANSCRIPTIONAL REGULATOR"/>
    <property type="match status" value="1"/>
</dbReference>
<protein>
    <submittedName>
        <fullName evidence="6">LysR family transcriptional regulator</fullName>
    </submittedName>
</protein>
<dbReference type="Proteomes" id="UP001575181">
    <property type="component" value="Unassembled WGS sequence"/>
</dbReference>
<accession>A0ABV4TYU5</accession>